<dbReference type="PANTHER" id="PTHR45639">
    <property type="entry name" value="HSC70CB, ISOFORM G-RELATED"/>
    <property type="match status" value="1"/>
</dbReference>
<dbReference type="FunFam" id="3.90.640.10:FF:000004">
    <property type="entry name" value="Heat shock 70 kDa protein 4"/>
    <property type="match status" value="1"/>
</dbReference>
<reference evidence="4" key="1">
    <citation type="submission" date="2021-01" db="EMBL/GenBank/DDBJ databases">
        <authorList>
            <person name="Corre E."/>
            <person name="Pelletier E."/>
            <person name="Niang G."/>
            <person name="Scheremetjew M."/>
            <person name="Finn R."/>
            <person name="Kale V."/>
            <person name="Holt S."/>
            <person name="Cochrane G."/>
            <person name="Meng A."/>
            <person name="Brown T."/>
            <person name="Cohen L."/>
        </authorList>
    </citation>
    <scope>NUCLEOTIDE SEQUENCE</scope>
    <source>
        <strain evidence="4">CCMP1510</strain>
    </source>
</reference>
<accession>A0A7S3NLB9</accession>
<proteinExistence type="predicted"/>
<keyword evidence="1" id="KW-0547">Nucleotide-binding</keyword>
<dbReference type="InterPro" id="IPR043129">
    <property type="entry name" value="ATPase_NBD"/>
</dbReference>
<feature type="compositionally biased region" description="Basic and acidic residues" evidence="3">
    <location>
        <begin position="854"/>
        <end position="878"/>
    </location>
</feature>
<dbReference type="Gene3D" id="3.30.30.30">
    <property type="match status" value="1"/>
</dbReference>
<evidence type="ECO:0000256" key="3">
    <source>
        <dbReference type="SAM" id="MobiDB-lite"/>
    </source>
</evidence>
<feature type="compositionally biased region" description="Acidic residues" evidence="3">
    <location>
        <begin position="879"/>
        <end position="893"/>
    </location>
</feature>
<dbReference type="Pfam" id="PF00012">
    <property type="entry name" value="HSP70"/>
    <property type="match status" value="1"/>
</dbReference>
<dbReference type="Gene3D" id="3.90.640.10">
    <property type="entry name" value="Actin, Chain A, domain 4"/>
    <property type="match status" value="1"/>
</dbReference>
<dbReference type="AlphaFoldDB" id="A0A7S3NLB9"/>
<dbReference type="SUPFAM" id="SSF100920">
    <property type="entry name" value="Heat shock protein 70kD (HSP70), peptide-binding domain"/>
    <property type="match status" value="1"/>
</dbReference>
<feature type="region of interest" description="Disordered" evidence="3">
    <location>
        <begin position="827"/>
        <end position="900"/>
    </location>
</feature>
<sequence>MAVVGIDFGTMNAIMGQAERGGVKILLNENSKRLNANMVSFQGNQRFLGEAAAAISRTNYKNTVKCFKRFIGRKWGEPEVMKEIENIPGLKFVPLPDGFVGVEVAYEDSVQTLTIQQCAAMMLCKLSQICASQEHNNGLAMADIVVSVPAWFTHTQRVAMQDACSIAGIRCLRLMNDTTATALEYGIWRSAQKLFDNSKISRVLFIDLGYSSYQVSVVDYVTGKLMVKATTYDRCLGGRDFDMEIAKYVAAEFYKKHKIDPMASPKSKMKLLDACEKAKKTLSPHGVLEANFYVECLAEDIDFGMKITLDQFEELVSPLLDRLVPPIEEALRITSTNSKITPDTPSPHDLSAVEIIGGGTRVASVKRKIAETLGIAQGASPPNWGLQTTLNADESTAKGCALAAAMLSPRFKVKEYAVVDAVPHSVVLSWDKPQMSISNAVPEDDEEDKDDTSNNDSATLFIRNEATPMLRRITFRRTDVFAIRANYAVEESSLLPPGDDRAIGTFVLNIPEAIGKDSPEKIRKIRVHVNHTLSGTVKVESAEVALLPEETAPESEAADSKDAMDTTPIAPDSEQAQDNAANDSKEPTAASETSPDKDTEMKDAPPALSKESGEADAASSKKKPKYKRKPITVETTIIGKMDQRALDAAIETEARMANADRVITETNDMRNDLEAFIYRMRDAILDDLAPFIPESDKSSLDKSLQDAEMWLYEGDGFDTTKSAYQNYLQTLGSKFAGAEARKKEDNMRPELVASFQKKIEQFKQWANSIDENYAHIPDTEKTKVRDAAETQSSWLLDMLDKQGSLAPSEDPVLKCADLQARITETEKLANPIINTPKPKPAPAPAADTSTAESKPSENEVPAGEKSDGNPKPEDKDVDMPDASEGEQVPDADMPDAPPPS</sequence>
<dbReference type="Gene3D" id="3.30.420.40">
    <property type="match status" value="2"/>
</dbReference>
<evidence type="ECO:0008006" key="5">
    <source>
        <dbReference type="Google" id="ProtNLM"/>
    </source>
</evidence>
<dbReference type="FunFam" id="3.30.30.30:FF:000002">
    <property type="entry name" value="Heat shock 70 kDa protein 4"/>
    <property type="match status" value="1"/>
</dbReference>
<evidence type="ECO:0000313" key="4">
    <source>
        <dbReference type="EMBL" id="CAE0368062.1"/>
    </source>
</evidence>
<evidence type="ECO:0000256" key="2">
    <source>
        <dbReference type="ARBA" id="ARBA00022840"/>
    </source>
</evidence>
<feature type="region of interest" description="Disordered" evidence="3">
    <location>
        <begin position="438"/>
        <end position="457"/>
    </location>
</feature>
<dbReference type="EMBL" id="HBIJ01013039">
    <property type="protein sequence ID" value="CAE0368062.1"/>
    <property type="molecule type" value="Transcribed_RNA"/>
</dbReference>
<dbReference type="InterPro" id="IPR013126">
    <property type="entry name" value="Hsp_70_fam"/>
</dbReference>
<dbReference type="CDD" id="cd11732">
    <property type="entry name" value="ASKHA_NBD_HSP70_HSP105-110-like"/>
    <property type="match status" value="1"/>
</dbReference>
<dbReference type="PRINTS" id="PR00301">
    <property type="entry name" value="HEATSHOCK70"/>
</dbReference>
<dbReference type="Gene3D" id="2.60.34.10">
    <property type="entry name" value="Substrate Binding Domain Of DNAk, Chain A, domain 1"/>
    <property type="match status" value="1"/>
</dbReference>
<protein>
    <recommendedName>
        <fullName evidence="5">Heat shock protein 70</fullName>
    </recommendedName>
</protein>
<dbReference type="InterPro" id="IPR029048">
    <property type="entry name" value="HSP70_C_sf"/>
</dbReference>
<evidence type="ECO:0000256" key="1">
    <source>
        <dbReference type="ARBA" id="ARBA00022741"/>
    </source>
</evidence>
<dbReference type="GO" id="GO:0005634">
    <property type="term" value="C:nucleus"/>
    <property type="evidence" value="ECO:0007669"/>
    <property type="project" value="TreeGrafter"/>
</dbReference>
<dbReference type="GO" id="GO:0005524">
    <property type="term" value="F:ATP binding"/>
    <property type="evidence" value="ECO:0007669"/>
    <property type="project" value="UniProtKB-KW"/>
</dbReference>
<dbReference type="FunFam" id="1.20.1270.10:FF:000002">
    <property type="entry name" value="Heat shock 70 kDa protein 4"/>
    <property type="match status" value="1"/>
</dbReference>
<gene>
    <name evidence="4" type="ORF">ALAG00032_LOCUS8823</name>
</gene>
<dbReference type="InterPro" id="IPR029047">
    <property type="entry name" value="HSP70_peptide-bd_sf"/>
</dbReference>
<dbReference type="GO" id="GO:0005829">
    <property type="term" value="C:cytosol"/>
    <property type="evidence" value="ECO:0007669"/>
    <property type="project" value="TreeGrafter"/>
</dbReference>
<organism evidence="4">
    <name type="scientific">Aureoumbra lagunensis</name>
    <dbReference type="NCBI Taxonomy" id="44058"/>
    <lineage>
        <taxon>Eukaryota</taxon>
        <taxon>Sar</taxon>
        <taxon>Stramenopiles</taxon>
        <taxon>Ochrophyta</taxon>
        <taxon>Pelagophyceae</taxon>
        <taxon>Pelagomonadales</taxon>
        <taxon>Aureoumbra</taxon>
    </lineage>
</organism>
<dbReference type="Gene3D" id="1.20.1270.10">
    <property type="match status" value="1"/>
</dbReference>
<feature type="compositionally biased region" description="Basic and acidic residues" evidence="3">
    <location>
        <begin position="594"/>
        <end position="603"/>
    </location>
</feature>
<keyword evidence="2" id="KW-0067">ATP-binding</keyword>
<dbReference type="SUPFAM" id="SSF53067">
    <property type="entry name" value="Actin-like ATPase domain"/>
    <property type="match status" value="2"/>
</dbReference>
<name>A0A7S3NLB9_9STRA</name>
<feature type="region of interest" description="Disordered" evidence="3">
    <location>
        <begin position="550"/>
        <end position="628"/>
    </location>
</feature>
<dbReference type="SUPFAM" id="SSF100934">
    <property type="entry name" value="Heat shock protein 70kD (HSP70), C-terminal subdomain"/>
    <property type="match status" value="2"/>
</dbReference>
<dbReference type="PANTHER" id="PTHR45639:SF4">
    <property type="entry name" value="HSC70CB, ISOFORM G"/>
    <property type="match status" value="1"/>
</dbReference>
<dbReference type="GO" id="GO:0140662">
    <property type="term" value="F:ATP-dependent protein folding chaperone"/>
    <property type="evidence" value="ECO:0007669"/>
    <property type="project" value="InterPro"/>
</dbReference>